<gene>
    <name evidence="2" type="ORF">J5A53_02710</name>
</gene>
<dbReference type="EMBL" id="CP072385">
    <property type="protein sequence ID" value="QUC11631.1"/>
    <property type="molecule type" value="Genomic_DNA"/>
</dbReference>
<dbReference type="InterPro" id="IPR048770">
    <property type="entry name" value="SoFic-like_C"/>
</dbReference>
<dbReference type="Pfam" id="PF21248">
    <property type="entry name" value="SoFic-like_C"/>
    <property type="match status" value="1"/>
</dbReference>
<reference evidence="2" key="1">
    <citation type="submission" date="2021-03" db="EMBL/GenBank/DDBJ databases">
        <title>Human Oral Microbial Genomes.</title>
        <authorList>
            <person name="Johnston C.D."/>
            <person name="Chen T."/>
            <person name="Dewhirst F.E."/>
        </authorList>
    </citation>
    <scope>NUCLEOTIDE SEQUENCE</scope>
    <source>
        <strain evidence="2">F0714</strain>
    </source>
</reference>
<dbReference type="RefSeq" id="WP_123824087.1">
    <property type="nucleotide sequence ID" value="NZ_CAURRE010000052.1"/>
</dbReference>
<accession>A0AB37HW23</accession>
<evidence type="ECO:0000259" key="1">
    <source>
        <dbReference type="Pfam" id="PF21248"/>
    </source>
</evidence>
<proteinExistence type="predicted"/>
<organism evidence="2 3">
    <name type="scientific">Arachnia propionica</name>
    <dbReference type="NCBI Taxonomy" id="1750"/>
    <lineage>
        <taxon>Bacteria</taxon>
        <taxon>Bacillati</taxon>
        <taxon>Actinomycetota</taxon>
        <taxon>Actinomycetes</taxon>
        <taxon>Propionibacteriales</taxon>
        <taxon>Propionibacteriaceae</taxon>
        <taxon>Arachnia</taxon>
    </lineage>
</organism>
<protein>
    <recommendedName>
        <fullName evidence="1">Adenylyltransferase SoFic-like C-terminal domain-containing protein</fullName>
    </recommendedName>
</protein>
<dbReference type="AlphaFoldDB" id="A0AB37HW23"/>
<evidence type="ECO:0000313" key="3">
    <source>
        <dbReference type="Proteomes" id="UP000677180"/>
    </source>
</evidence>
<evidence type="ECO:0000313" key="2">
    <source>
        <dbReference type="EMBL" id="QUC11631.1"/>
    </source>
</evidence>
<feature type="domain" description="Adenylyltransferase SoFic-like C-terminal" evidence="1">
    <location>
        <begin position="11"/>
        <end position="82"/>
    </location>
</feature>
<name>A0AB37HW23_9ACTN</name>
<sequence length="93" mass="10530">MEATDGLRGTVEHDIRRIRPKLPAGELTRLLFTQPYLRIENVVEAGLAQRQTASKWLNELATTGLIAKEKIGRNVVYINQKLLNELFTTPLTD</sequence>
<dbReference type="Proteomes" id="UP000677180">
    <property type="component" value="Chromosome"/>
</dbReference>